<name>A0A6V8SMQ0_9CLOT</name>
<dbReference type="RefSeq" id="WP_183279364.1">
    <property type="nucleotide sequence ID" value="NZ_BLZR01000001.1"/>
</dbReference>
<dbReference type="CDD" id="cd00158">
    <property type="entry name" value="RHOD"/>
    <property type="match status" value="1"/>
</dbReference>
<dbReference type="Pfam" id="PF00581">
    <property type="entry name" value="Rhodanese"/>
    <property type="match status" value="1"/>
</dbReference>
<evidence type="ECO:0000313" key="2">
    <source>
        <dbReference type="EMBL" id="GFP78041.1"/>
    </source>
</evidence>
<dbReference type="InterPro" id="IPR036873">
    <property type="entry name" value="Rhodanese-like_dom_sf"/>
</dbReference>
<evidence type="ECO:0000313" key="3">
    <source>
        <dbReference type="Proteomes" id="UP000580568"/>
    </source>
</evidence>
<dbReference type="GO" id="GO:0016740">
    <property type="term" value="F:transferase activity"/>
    <property type="evidence" value="ECO:0007669"/>
    <property type="project" value="UniProtKB-KW"/>
</dbReference>
<dbReference type="PANTHER" id="PTHR43031:SF1">
    <property type="entry name" value="PYRIDINE NUCLEOTIDE-DISULPHIDE OXIDOREDUCTASE"/>
    <property type="match status" value="1"/>
</dbReference>
<gene>
    <name evidence="2" type="ORF">bsdtw1_04233</name>
</gene>
<comment type="caution">
    <text evidence="2">The sequence shown here is derived from an EMBL/GenBank/DDBJ whole genome shotgun (WGS) entry which is preliminary data.</text>
</comment>
<sequence>MNQINNRDAKKFILSNDNILLLDVRTNEEFEEGHIEGAVLIPADKLPFRYEEILEYEDKPVLVYCQTGGRSPMATNFLEENGFSDVYHMYEGFARWK</sequence>
<keyword evidence="2" id="KW-0808">Transferase</keyword>
<accession>A0A6V8SMQ0</accession>
<dbReference type="AlphaFoldDB" id="A0A6V8SMQ0"/>
<proteinExistence type="predicted"/>
<dbReference type="Proteomes" id="UP000580568">
    <property type="component" value="Unassembled WGS sequence"/>
</dbReference>
<dbReference type="EMBL" id="BLZR01000001">
    <property type="protein sequence ID" value="GFP78041.1"/>
    <property type="molecule type" value="Genomic_DNA"/>
</dbReference>
<evidence type="ECO:0000259" key="1">
    <source>
        <dbReference type="PROSITE" id="PS50206"/>
    </source>
</evidence>
<dbReference type="PANTHER" id="PTHR43031">
    <property type="entry name" value="FAD-DEPENDENT OXIDOREDUCTASE"/>
    <property type="match status" value="1"/>
</dbReference>
<dbReference type="Gene3D" id="3.40.250.10">
    <property type="entry name" value="Rhodanese-like domain"/>
    <property type="match status" value="1"/>
</dbReference>
<feature type="domain" description="Rhodanese" evidence="1">
    <location>
        <begin position="15"/>
        <end position="97"/>
    </location>
</feature>
<dbReference type="InterPro" id="IPR001763">
    <property type="entry name" value="Rhodanese-like_dom"/>
</dbReference>
<organism evidence="2 3">
    <name type="scientific">Clostridium fungisolvens</name>
    <dbReference type="NCBI Taxonomy" id="1604897"/>
    <lineage>
        <taxon>Bacteria</taxon>
        <taxon>Bacillati</taxon>
        <taxon>Bacillota</taxon>
        <taxon>Clostridia</taxon>
        <taxon>Eubacteriales</taxon>
        <taxon>Clostridiaceae</taxon>
        <taxon>Clostridium</taxon>
    </lineage>
</organism>
<protein>
    <submittedName>
        <fullName evidence="2">Sulfurtransferase</fullName>
    </submittedName>
</protein>
<dbReference type="PROSITE" id="PS50206">
    <property type="entry name" value="RHODANESE_3"/>
    <property type="match status" value="1"/>
</dbReference>
<dbReference type="SMART" id="SM00450">
    <property type="entry name" value="RHOD"/>
    <property type="match status" value="1"/>
</dbReference>
<keyword evidence="3" id="KW-1185">Reference proteome</keyword>
<dbReference type="SUPFAM" id="SSF52821">
    <property type="entry name" value="Rhodanese/Cell cycle control phosphatase"/>
    <property type="match status" value="1"/>
</dbReference>
<dbReference type="InterPro" id="IPR050229">
    <property type="entry name" value="GlpE_sulfurtransferase"/>
</dbReference>
<reference evidence="2 3" key="1">
    <citation type="submission" date="2020-07" db="EMBL/GenBank/DDBJ databases">
        <title>A new beta-1,3-glucan-decomposing anaerobic bacterium isolated from anoxic soil subjected to biological soil disinfestation.</title>
        <authorList>
            <person name="Ueki A."/>
            <person name="Tonouchi A."/>
        </authorList>
    </citation>
    <scope>NUCLEOTIDE SEQUENCE [LARGE SCALE GENOMIC DNA]</scope>
    <source>
        <strain evidence="2 3">TW1</strain>
    </source>
</reference>